<dbReference type="InterPro" id="IPR010572">
    <property type="entry name" value="Tail_dom"/>
</dbReference>
<evidence type="ECO:0000313" key="3">
    <source>
        <dbReference type="EMBL" id="DAD85280.1"/>
    </source>
</evidence>
<reference evidence="3" key="1">
    <citation type="journal article" date="2021" name="Proc. Natl. Acad. Sci. U.S.A.">
        <title>A Catalog of Tens of Thousands of Viruses from Human Metagenomes Reveals Hidden Associations with Chronic Diseases.</title>
        <authorList>
            <person name="Tisza M.J."/>
            <person name="Buck C.B."/>
        </authorList>
    </citation>
    <scope>NUCLEOTIDE SEQUENCE</scope>
    <source>
        <strain evidence="3">Ctk251</strain>
    </source>
</reference>
<dbReference type="NCBIfam" id="TIGR01665">
    <property type="entry name" value="put_anti_recept"/>
    <property type="match status" value="1"/>
</dbReference>
<evidence type="ECO:0000256" key="1">
    <source>
        <dbReference type="SAM" id="Coils"/>
    </source>
</evidence>
<accession>A0A8S5MT15</accession>
<feature type="domain" description="Tail spike" evidence="2">
    <location>
        <begin position="90"/>
        <end position="371"/>
    </location>
</feature>
<evidence type="ECO:0000259" key="2">
    <source>
        <dbReference type="Pfam" id="PF06605"/>
    </source>
</evidence>
<feature type="coiled-coil region" evidence="1">
    <location>
        <begin position="409"/>
        <end position="447"/>
    </location>
</feature>
<proteinExistence type="predicted"/>
<protein>
    <submittedName>
        <fullName evidence="3">Tail protein</fullName>
    </submittedName>
</protein>
<dbReference type="InterPro" id="IPR007119">
    <property type="entry name" value="Phage_tail_spike_N"/>
</dbReference>
<dbReference type="Pfam" id="PF06605">
    <property type="entry name" value="Prophage_tail"/>
    <property type="match status" value="1"/>
</dbReference>
<dbReference type="EMBL" id="BK014979">
    <property type="protein sequence ID" value="DAD85280.1"/>
    <property type="molecule type" value="Genomic_DNA"/>
</dbReference>
<organism evidence="3">
    <name type="scientific">Myoviridae sp. ctk251</name>
    <dbReference type="NCBI Taxonomy" id="2826689"/>
    <lineage>
        <taxon>Viruses</taxon>
        <taxon>Duplodnaviria</taxon>
        <taxon>Heunggongvirae</taxon>
        <taxon>Uroviricota</taxon>
        <taxon>Caudoviricetes</taxon>
    </lineage>
</organism>
<keyword evidence="1" id="KW-0175">Coiled coil</keyword>
<sequence>MRLLLFDNHEQCFAVVTRAISATISQEINVFDELSVEVPKTAINVKNFDRAMYIGVPIKQDNRYQLFKMEKPETGDSSITVTAIEAASDDLAVQGYIDDHRFVDKAISAVIPAIFEGSTWEFKNYVPDDVLENINFYKVSRKEAISKLISTYGVEVQFFYKVEGNRINQKLCEIHKQIGSERSIRIVEGKNATSIKYTVDQTELYTAAIGRGAGVAITDDSGDATGGYSRKIEFDDVVWSKRAGNPVDKPAGQNYVEIPEATQKYGWLDKAGKRQPRLAIFDFDNEQDKAKLLQKTYDKLQKLAGPQVLVETTVAKLGKLPMLGDGVTVVAYHPHKFVVHSRVIKRKIDLIDEAYSNLEIGTSNIERQAEREQAIQTDIHTSKAETNKNFSELNQKTDDFYKNLETKIDETADEQTRRAQEAIKKIEDEVKEKIESTRSEIDQYIKQNSNGPIELIDTNGNFIQGVGKIKEIRSEDGSFVINSSGFNFGGRLLGGNGKVYADDIVGREITGYKITGAHITGGTITGVSITGSSYVNSVSTKYPDDQKRWVVISGDYGFTYSAAGDRPGSWITLDALSIGGVDLTSEQLKKIKEKCGV</sequence>
<name>A0A8S5MT15_9CAUD</name>